<gene>
    <name evidence="2" type="ORF">AMJ87_01300</name>
</gene>
<proteinExistence type="predicted"/>
<feature type="transmembrane region" description="Helical" evidence="1">
    <location>
        <begin position="6"/>
        <end position="31"/>
    </location>
</feature>
<sequence length="304" mass="33772">MDLKQILAIIITNPVRKIFAIVFAFGLWFFVSIGNDYQYTRDIRIVYSDLPDTLTIVDSVSSVSVTFTGRGGSLLSTWAAPPKARCAVRNVSLGQNEISVKRLFIPMGFADLTTTYNTSSISITVDTKVSKRIQVTVPVKGTPNQDFSIDHVVVLDTVFISGPRGVLQDLSEITTETLSVRNRSKTFAKKLRLAQISPLLEVSRNDVSVQVVVDSSVEKVFTDIPLRLVFTPDQRVSSDKAVLDTLIVRGAHGRIGELRQQDITVQIRLTKLSPGEYDLPATILLPDYVTPVYSHPQRFNIVIY</sequence>
<keyword evidence="1" id="KW-1133">Transmembrane helix</keyword>
<dbReference type="PANTHER" id="PTHR37804:SF1">
    <property type="entry name" value="CDAA REGULATORY PROTEIN CDAR"/>
    <property type="match status" value="1"/>
</dbReference>
<evidence type="ECO:0000256" key="1">
    <source>
        <dbReference type="SAM" id="Phobius"/>
    </source>
</evidence>
<name>A0A0S8GL95_UNCW3</name>
<keyword evidence="1" id="KW-0472">Membrane</keyword>
<evidence type="ECO:0000313" key="2">
    <source>
        <dbReference type="EMBL" id="KPK73600.1"/>
    </source>
</evidence>
<dbReference type="Proteomes" id="UP000051096">
    <property type="component" value="Unassembled WGS sequence"/>
</dbReference>
<evidence type="ECO:0000313" key="3">
    <source>
        <dbReference type="Proteomes" id="UP000051096"/>
    </source>
</evidence>
<dbReference type="Gene3D" id="2.170.120.30">
    <property type="match status" value="2"/>
</dbReference>
<evidence type="ECO:0008006" key="4">
    <source>
        <dbReference type="Google" id="ProtNLM"/>
    </source>
</evidence>
<protein>
    <recommendedName>
        <fullName evidence="4">YbbR-like domain-containing protein</fullName>
    </recommendedName>
</protein>
<dbReference type="PANTHER" id="PTHR37804">
    <property type="entry name" value="CDAA REGULATORY PROTEIN CDAR"/>
    <property type="match status" value="1"/>
</dbReference>
<dbReference type="AlphaFoldDB" id="A0A0S8GL95"/>
<accession>A0A0S8GL95</accession>
<organism evidence="2 3">
    <name type="scientific">candidate division WOR_3 bacterium SM23_60</name>
    <dbReference type="NCBI Taxonomy" id="1703780"/>
    <lineage>
        <taxon>Bacteria</taxon>
        <taxon>Bacteria division WOR-3</taxon>
    </lineage>
</organism>
<keyword evidence="1" id="KW-0812">Transmembrane</keyword>
<dbReference type="InterPro" id="IPR053154">
    <property type="entry name" value="c-di-AMP_regulator"/>
</dbReference>
<comment type="caution">
    <text evidence="2">The sequence shown here is derived from an EMBL/GenBank/DDBJ whole genome shotgun (WGS) entry which is preliminary data.</text>
</comment>
<dbReference type="Gene3D" id="2.170.120.40">
    <property type="entry name" value="YbbR-like domain"/>
    <property type="match status" value="1"/>
</dbReference>
<dbReference type="EMBL" id="LJUO01000006">
    <property type="protein sequence ID" value="KPK73600.1"/>
    <property type="molecule type" value="Genomic_DNA"/>
</dbReference>
<reference evidence="2 3" key="1">
    <citation type="journal article" date="2015" name="Microbiome">
        <title>Genomic resolution of linkages in carbon, nitrogen, and sulfur cycling among widespread estuary sediment bacteria.</title>
        <authorList>
            <person name="Baker B.J."/>
            <person name="Lazar C.S."/>
            <person name="Teske A.P."/>
            <person name="Dick G.J."/>
        </authorList>
    </citation>
    <scope>NUCLEOTIDE SEQUENCE [LARGE SCALE GENOMIC DNA]</scope>
    <source>
        <strain evidence="2">SM23_60</strain>
    </source>
</reference>